<keyword evidence="3" id="KW-1185">Reference proteome</keyword>
<accession>A0A2Z4IE85</accession>
<evidence type="ECO:0000313" key="2">
    <source>
        <dbReference type="EMBL" id="AWW29145.1"/>
    </source>
</evidence>
<keyword evidence="1" id="KW-0472">Membrane</keyword>
<gene>
    <name evidence="2" type="ORF">DN752_02735</name>
</gene>
<dbReference type="KEGG" id="est:DN752_02735"/>
<dbReference type="Proteomes" id="UP000248688">
    <property type="component" value="Chromosome"/>
</dbReference>
<keyword evidence="1" id="KW-1133">Transmembrane helix</keyword>
<proteinExistence type="predicted"/>
<protein>
    <submittedName>
        <fullName evidence="2">Uncharacterized protein</fullName>
    </submittedName>
</protein>
<dbReference type="EMBL" id="CP030041">
    <property type="protein sequence ID" value="AWW29145.1"/>
    <property type="molecule type" value="Genomic_DNA"/>
</dbReference>
<feature type="transmembrane region" description="Helical" evidence="1">
    <location>
        <begin position="50"/>
        <end position="70"/>
    </location>
</feature>
<sequence>MDKNIFFEKQYIPLNTWFILFFSHLIYQIRIKNTKGAYLGISLFINRVRWLFYSVIFLNSLLKLSLSINFPKNKLFA</sequence>
<evidence type="ECO:0000256" key="1">
    <source>
        <dbReference type="SAM" id="Phobius"/>
    </source>
</evidence>
<name>A0A2Z4IE85_9BACT</name>
<dbReference type="AlphaFoldDB" id="A0A2Z4IE85"/>
<reference evidence="2 3" key="1">
    <citation type="submission" date="2018-06" db="EMBL/GenBank/DDBJ databases">
        <title>Echinicola strongylocentroti sp. nov., isolated from a sea urchin Strongylocentrotus intermedius.</title>
        <authorList>
            <person name="Bae S.S."/>
        </authorList>
    </citation>
    <scope>NUCLEOTIDE SEQUENCE [LARGE SCALE GENOMIC DNA]</scope>
    <source>
        <strain evidence="2 3">MEBiC08714</strain>
    </source>
</reference>
<evidence type="ECO:0000313" key="3">
    <source>
        <dbReference type="Proteomes" id="UP000248688"/>
    </source>
</evidence>
<feature type="transmembrane region" description="Helical" evidence="1">
    <location>
        <begin position="12"/>
        <end position="29"/>
    </location>
</feature>
<organism evidence="2 3">
    <name type="scientific">Echinicola strongylocentroti</name>
    <dbReference type="NCBI Taxonomy" id="1795355"/>
    <lineage>
        <taxon>Bacteria</taxon>
        <taxon>Pseudomonadati</taxon>
        <taxon>Bacteroidota</taxon>
        <taxon>Cytophagia</taxon>
        <taxon>Cytophagales</taxon>
        <taxon>Cyclobacteriaceae</taxon>
        <taxon>Echinicola</taxon>
    </lineage>
</organism>
<keyword evidence="1" id="KW-0812">Transmembrane</keyword>